<keyword evidence="15" id="KW-0131">Cell cycle</keyword>
<keyword evidence="12" id="KW-0206">Cytoskeleton</keyword>
<dbReference type="GO" id="GO:0005737">
    <property type="term" value="C:cytoplasm"/>
    <property type="evidence" value="ECO:0007669"/>
    <property type="project" value="TreeGrafter"/>
</dbReference>
<protein>
    <recommendedName>
        <fullName evidence="4">ribonuclease H</fullName>
        <ecNumber evidence="4">3.1.26.4</ecNumber>
    </recommendedName>
    <alternativeName>
        <fullName evidence="16">Adenylate cyclase-inhibiting G alpha protein</fullName>
    </alternativeName>
</protein>
<name>A0AAE0V1A6_9TELE</name>
<comment type="similarity">
    <text evidence="2">Belongs to the G-alpha family. G(i/o/t/z) subfamily.</text>
</comment>
<dbReference type="EMBL" id="JAUCMX010000009">
    <property type="protein sequence ID" value="KAK3535094.1"/>
    <property type="molecule type" value="Genomic_DNA"/>
</dbReference>
<dbReference type="FunFam" id="1.10.400.10:FF:000001">
    <property type="entry name" value="Guanine nucleotide-binding protein G(I) subunit alpha"/>
    <property type="match status" value="1"/>
</dbReference>
<dbReference type="InterPro" id="IPR043128">
    <property type="entry name" value="Rev_trsase/Diguanyl_cyclase"/>
</dbReference>
<sequence length="1003" mass="116785">MRIVSTNFIPDRSRPGLTTTAIGAVDLQGAAGNWATVGRRSRGGRRVRRQREKRKGKGRELADMMERRKVDILCVQETRWKGSKARSIGAGFKLFYYGVDSKRNGVGVVLKEEFVRNVLEVGCELEEKERFWSELDEVMESIPTGDEEVMGKFGVKQRNLEGQMVVDFAKRMDMGVVNTYFQKREEHRVTYKSGGRSTQKKRQKLRQALGGQVVLPDDWETTAEVIRETGRKVLGVSSGRRKEDKETWWWNEEVQDSIQRKRLAKKKWDMDRTEENRQEYKELQRRVKREVSKAKQKAYDELYTRLDTREGEKDLYRLARQRDRDGKDVQQVRVIKDRDGRVLTSEESVQRRWKEYFEELMNEENEREKRVEGVNSVEQKVDKIRKDEVRKALKRMKSGKAVGPDDIPVEVWKCLGEAAVEFLASLFNRVLENLEKAYDRVPREELWYCMRKSGVAEKYVRVVQDMYERSRTVVRCAVVMDQLSEEVRQESPWTMMFADDIVICSESREQVEENLERWRFALERRGMKVSRSKTEYMCVNEREGSGTVRLQGEEVKKVQEFKYLGSTVQSNGECGKEVKKRVQAGWNGWRKVSGVLCDQKISARIKGKVYRTVVRPAMLYGLETVSLRKRQESELEVAELKMLRFSLGVTRLDRIRNEYIRGTAHVGRLGDKVREARLRWFGHVQRRESAGESGKSTIVKQMKIIHQSGYSEEECHQLRAVVYSNTTQSLMIIVRAMERLEIEFADPARTDDARQLFALASTADEGEMSTELAGILKRLWVDGGVQTCFGRSREYHLNDSASYYLNDLDRISVANYMPTQQDVLRTRVKTTGIVETHFTFKDLHFKMFDVGGQRSERKKWIHCFEGVTAIIFCASMSDYDLVLAEDEEMNRMHESMKLFDSICNNKWFEETSIILFLNKKDLFEEKVKKSPLTICFPDYTGGNSYDEAAAYIQNQFESLNQKKETKEIYTHFTCATDTKNVQFVFDAVTDVIIKNNLKDCGLF</sequence>
<feature type="binding site" evidence="17">
    <location>
        <begin position="918"/>
        <end position="921"/>
    </location>
    <ligand>
        <name>GTP</name>
        <dbReference type="ChEBI" id="CHEBI:37565"/>
    </ligand>
</feature>
<dbReference type="GO" id="GO:0005834">
    <property type="term" value="C:heterotrimeric G-protein complex"/>
    <property type="evidence" value="ECO:0007669"/>
    <property type="project" value="TreeGrafter"/>
</dbReference>
<keyword evidence="7 18" id="KW-0479">Metal-binding</keyword>
<feature type="binding site" evidence="17">
    <location>
        <position position="975"/>
    </location>
    <ligand>
        <name>GTP</name>
        <dbReference type="ChEBI" id="CHEBI:37565"/>
    </ligand>
</feature>
<dbReference type="InterPro" id="IPR027417">
    <property type="entry name" value="P-loop_NTPase"/>
</dbReference>
<gene>
    <name evidence="22" type="ORF">QTP70_003928</name>
</gene>
<evidence type="ECO:0000256" key="3">
    <source>
        <dbReference type="ARBA" id="ARBA00010879"/>
    </source>
</evidence>
<dbReference type="InterPro" id="IPR001408">
    <property type="entry name" value="Gprotein_alpha_I"/>
</dbReference>
<keyword evidence="12" id="KW-0963">Cytoplasm</keyword>
<dbReference type="PRINTS" id="PR00318">
    <property type="entry name" value="GPROTEINA"/>
</dbReference>
<keyword evidence="14" id="KW-0449">Lipoprotein</keyword>
<feature type="compositionally biased region" description="Basic residues" evidence="20">
    <location>
        <begin position="40"/>
        <end position="57"/>
    </location>
</feature>
<dbReference type="GO" id="GO:0005525">
    <property type="term" value="F:GTP binding"/>
    <property type="evidence" value="ECO:0007669"/>
    <property type="project" value="UniProtKB-KW"/>
</dbReference>
<dbReference type="PRINTS" id="PR00441">
    <property type="entry name" value="GPROTEINAI"/>
</dbReference>
<evidence type="ECO:0000256" key="2">
    <source>
        <dbReference type="ARBA" id="ARBA00006628"/>
    </source>
</evidence>
<dbReference type="InterPro" id="IPR001019">
    <property type="entry name" value="Gprotein_alpha_su"/>
</dbReference>
<feature type="binding site" evidence="17">
    <location>
        <begin position="849"/>
        <end position="853"/>
    </location>
    <ligand>
        <name>GTP</name>
        <dbReference type="ChEBI" id="CHEBI:37565"/>
    </ligand>
</feature>
<dbReference type="AlphaFoldDB" id="A0AAE0V1A6"/>
<proteinExistence type="inferred from homology"/>
<evidence type="ECO:0000256" key="9">
    <source>
        <dbReference type="ARBA" id="ARBA00022842"/>
    </source>
</evidence>
<dbReference type="PANTHER" id="PTHR10218:SF227">
    <property type="entry name" value="G PROTEIN ALPHA I SUBUNIT"/>
    <property type="match status" value="1"/>
</dbReference>
<organism evidence="22 23">
    <name type="scientific">Hemibagrus guttatus</name>
    <dbReference type="NCBI Taxonomy" id="175788"/>
    <lineage>
        <taxon>Eukaryota</taxon>
        <taxon>Metazoa</taxon>
        <taxon>Chordata</taxon>
        <taxon>Craniata</taxon>
        <taxon>Vertebrata</taxon>
        <taxon>Euteleostomi</taxon>
        <taxon>Actinopterygii</taxon>
        <taxon>Neopterygii</taxon>
        <taxon>Teleostei</taxon>
        <taxon>Ostariophysi</taxon>
        <taxon>Siluriformes</taxon>
        <taxon>Bagridae</taxon>
        <taxon>Hemibagrus</taxon>
    </lineage>
</organism>
<comment type="caution">
    <text evidence="22">The sequence shown here is derived from an EMBL/GenBank/DDBJ whole genome shotgun (WGS) entry which is preliminary data.</text>
</comment>
<evidence type="ECO:0000256" key="10">
    <source>
        <dbReference type="ARBA" id="ARBA00023134"/>
    </source>
</evidence>
<dbReference type="GO" id="GO:0005813">
    <property type="term" value="C:centrosome"/>
    <property type="evidence" value="ECO:0007669"/>
    <property type="project" value="UniProtKB-SubCell"/>
</dbReference>
<feature type="binding site" evidence="18">
    <location>
        <position position="830"/>
    </location>
    <ligand>
        <name>Mg(2+)</name>
        <dbReference type="ChEBI" id="CHEBI:18420"/>
    </ligand>
</feature>
<dbReference type="Gene3D" id="1.10.400.10">
    <property type="entry name" value="GI Alpha 1, domain 2-like"/>
    <property type="match status" value="1"/>
</dbReference>
<dbReference type="CDD" id="cd00066">
    <property type="entry name" value="G-alpha"/>
    <property type="match status" value="1"/>
</dbReference>
<dbReference type="InterPro" id="IPR011025">
    <property type="entry name" value="GproteinA_insert"/>
</dbReference>
<evidence type="ECO:0000313" key="22">
    <source>
        <dbReference type="EMBL" id="KAK3535094.1"/>
    </source>
</evidence>
<dbReference type="GO" id="GO:0031683">
    <property type="term" value="F:G-protein beta/gamma-subunit complex binding"/>
    <property type="evidence" value="ECO:0007669"/>
    <property type="project" value="InterPro"/>
</dbReference>
<dbReference type="Pfam" id="PF00078">
    <property type="entry name" value="RVT_1"/>
    <property type="match status" value="1"/>
</dbReference>
<dbReference type="InterPro" id="IPR036691">
    <property type="entry name" value="Endo/exonu/phosph_ase_sf"/>
</dbReference>
<keyword evidence="11" id="KW-0564">Palmitate</keyword>
<dbReference type="GO" id="GO:0004523">
    <property type="term" value="F:RNA-DNA hybrid ribonuclease activity"/>
    <property type="evidence" value="ECO:0007669"/>
    <property type="project" value="UniProtKB-EC"/>
</dbReference>
<evidence type="ECO:0000256" key="14">
    <source>
        <dbReference type="ARBA" id="ARBA00023288"/>
    </source>
</evidence>
<keyword evidence="9 18" id="KW-0460">Magnesium</keyword>
<evidence type="ECO:0000256" key="7">
    <source>
        <dbReference type="ARBA" id="ARBA00022723"/>
    </source>
</evidence>
<dbReference type="SMART" id="SM00275">
    <property type="entry name" value="G_alpha"/>
    <property type="match status" value="1"/>
</dbReference>
<keyword evidence="5" id="KW-0132">Cell division</keyword>
<evidence type="ECO:0000256" key="1">
    <source>
        <dbReference type="ARBA" id="ARBA00004300"/>
    </source>
</evidence>
<evidence type="ECO:0000256" key="15">
    <source>
        <dbReference type="ARBA" id="ARBA00023306"/>
    </source>
</evidence>
<dbReference type="GO" id="GO:0046872">
    <property type="term" value="F:metal ion binding"/>
    <property type="evidence" value="ECO:0007669"/>
    <property type="project" value="UniProtKB-KW"/>
</dbReference>
<evidence type="ECO:0000256" key="16">
    <source>
        <dbReference type="ARBA" id="ARBA00042569"/>
    </source>
</evidence>
<dbReference type="Gene3D" id="3.60.10.10">
    <property type="entry name" value="Endonuclease/exonuclease/phosphatase"/>
    <property type="match status" value="1"/>
</dbReference>
<dbReference type="EC" id="3.1.26.4" evidence="4"/>
<comment type="subcellular location">
    <subcellularLocation>
        <location evidence="1">Cytoplasm</location>
        <location evidence="1">Cytoskeleton</location>
        <location evidence="1">Microtubule organizing center</location>
        <location evidence="1">Centrosome</location>
    </subcellularLocation>
</comment>
<evidence type="ECO:0000256" key="13">
    <source>
        <dbReference type="ARBA" id="ARBA00023224"/>
    </source>
</evidence>
<dbReference type="Gene3D" id="3.40.50.300">
    <property type="entry name" value="P-loop containing nucleotide triphosphate hydrolases"/>
    <property type="match status" value="1"/>
</dbReference>
<feature type="binding site" evidence="17">
    <location>
        <begin position="799"/>
        <end position="800"/>
    </location>
    <ligand>
        <name>GTP</name>
        <dbReference type="ChEBI" id="CHEBI:37565"/>
    </ligand>
</feature>
<accession>A0AAE0V1A6</accession>
<feature type="binding site" evidence="18">
    <location>
        <position position="696"/>
    </location>
    <ligand>
        <name>Mg(2+)</name>
        <dbReference type="ChEBI" id="CHEBI:18420"/>
    </ligand>
</feature>
<keyword evidence="10 17" id="KW-0342">GTP-binding</keyword>
<evidence type="ECO:0000256" key="20">
    <source>
        <dbReference type="SAM" id="MobiDB-lite"/>
    </source>
</evidence>
<dbReference type="PROSITE" id="PS51882">
    <property type="entry name" value="G_ALPHA"/>
    <property type="match status" value="1"/>
</dbReference>
<feature type="coiled-coil region" evidence="19">
    <location>
        <begin position="263"/>
        <end position="297"/>
    </location>
</feature>
<dbReference type="GO" id="GO:0051301">
    <property type="term" value="P:cell division"/>
    <property type="evidence" value="ECO:0007669"/>
    <property type="project" value="UniProtKB-KW"/>
</dbReference>
<keyword evidence="19" id="KW-0175">Coiled coil</keyword>
<evidence type="ECO:0000259" key="21">
    <source>
        <dbReference type="PROSITE" id="PS50878"/>
    </source>
</evidence>
<evidence type="ECO:0000256" key="4">
    <source>
        <dbReference type="ARBA" id="ARBA00012180"/>
    </source>
</evidence>
<evidence type="ECO:0000256" key="11">
    <source>
        <dbReference type="ARBA" id="ARBA00023139"/>
    </source>
</evidence>
<dbReference type="PROSITE" id="PS50878">
    <property type="entry name" value="RT_POL"/>
    <property type="match status" value="1"/>
</dbReference>
<feature type="region of interest" description="Disordered" evidence="20">
    <location>
        <begin position="40"/>
        <end position="59"/>
    </location>
</feature>
<comment type="similarity">
    <text evidence="3">Belongs to the beta type-B retroviral polymerase family. HERV class-II K(HML-2) pol subfamily.</text>
</comment>
<dbReference type="Proteomes" id="UP001274896">
    <property type="component" value="Unassembled WGS sequence"/>
</dbReference>
<dbReference type="GO" id="GO:0007188">
    <property type="term" value="P:adenylate cyclase-modulating G protein-coupled receptor signaling pathway"/>
    <property type="evidence" value="ECO:0007669"/>
    <property type="project" value="InterPro"/>
</dbReference>
<evidence type="ECO:0000256" key="5">
    <source>
        <dbReference type="ARBA" id="ARBA00022618"/>
    </source>
</evidence>
<keyword evidence="6" id="KW-0519">Myristate</keyword>
<keyword evidence="23" id="KW-1185">Reference proteome</keyword>
<feature type="domain" description="Reverse transcriptase" evidence="21">
    <location>
        <begin position="316"/>
        <end position="568"/>
    </location>
</feature>
<dbReference type="Gene3D" id="3.30.70.270">
    <property type="match status" value="1"/>
</dbReference>
<evidence type="ECO:0000256" key="17">
    <source>
        <dbReference type="PIRSR" id="PIRSR601019-1"/>
    </source>
</evidence>
<evidence type="ECO:0000256" key="18">
    <source>
        <dbReference type="PIRSR" id="PIRSR601019-2"/>
    </source>
</evidence>
<evidence type="ECO:0000256" key="19">
    <source>
        <dbReference type="SAM" id="Coils"/>
    </source>
</evidence>
<dbReference type="SUPFAM" id="SSF56672">
    <property type="entry name" value="DNA/RNA polymerases"/>
    <property type="match status" value="1"/>
</dbReference>
<dbReference type="Pfam" id="PF00503">
    <property type="entry name" value="G-alpha"/>
    <property type="match status" value="1"/>
</dbReference>
<dbReference type="InterPro" id="IPR043502">
    <property type="entry name" value="DNA/RNA_pol_sf"/>
</dbReference>
<dbReference type="PANTHER" id="PTHR10218">
    <property type="entry name" value="GTP-BINDING PROTEIN ALPHA SUBUNIT"/>
    <property type="match status" value="1"/>
</dbReference>
<dbReference type="FunFam" id="3.40.50.300:FF:002487">
    <property type="entry name" value="Guanine nucleotide-binding protein G(i) subunit alpha-1"/>
    <property type="match status" value="1"/>
</dbReference>
<keyword evidence="13" id="KW-0807">Transducer</keyword>
<feature type="binding site" evidence="17">
    <location>
        <begin position="692"/>
        <end position="697"/>
    </location>
    <ligand>
        <name>GTP</name>
        <dbReference type="ChEBI" id="CHEBI:37565"/>
    </ligand>
</feature>
<reference evidence="22" key="1">
    <citation type="submission" date="2023-06" db="EMBL/GenBank/DDBJ databases">
        <title>Male Hemibagrus guttatus genome.</title>
        <authorList>
            <person name="Bian C."/>
        </authorList>
    </citation>
    <scope>NUCLEOTIDE SEQUENCE</scope>
    <source>
        <strain evidence="22">Male_cb2023</strain>
        <tissue evidence="22">Muscle</tissue>
    </source>
</reference>
<evidence type="ECO:0000256" key="12">
    <source>
        <dbReference type="ARBA" id="ARBA00023212"/>
    </source>
</evidence>
<dbReference type="SUPFAM" id="SSF47895">
    <property type="entry name" value="Transducin (alpha subunit), insertion domain"/>
    <property type="match status" value="1"/>
</dbReference>
<dbReference type="GO" id="GO:0003924">
    <property type="term" value="F:GTPase activity"/>
    <property type="evidence" value="ECO:0007669"/>
    <property type="project" value="InterPro"/>
</dbReference>
<dbReference type="InterPro" id="IPR000477">
    <property type="entry name" value="RT_dom"/>
</dbReference>
<evidence type="ECO:0000256" key="8">
    <source>
        <dbReference type="ARBA" id="ARBA00022741"/>
    </source>
</evidence>
<dbReference type="SUPFAM" id="SSF52540">
    <property type="entry name" value="P-loop containing nucleoside triphosphate hydrolases"/>
    <property type="match status" value="1"/>
</dbReference>
<keyword evidence="8 17" id="KW-0547">Nucleotide-binding</keyword>
<feature type="binding site" evidence="17">
    <location>
        <begin position="824"/>
        <end position="830"/>
    </location>
    <ligand>
        <name>GTP</name>
        <dbReference type="ChEBI" id="CHEBI:37565"/>
    </ligand>
</feature>
<evidence type="ECO:0000313" key="23">
    <source>
        <dbReference type="Proteomes" id="UP001274896"/>
    </source>
</evidence>
<dbReference type="GO" id="GO:0001664">
    <property type="term" value="F:G protein-coupled receptor binding"/>
    <property type="evidence" value="ECO:0007669"/>
    <property type="project" value="TreeGrafter"/>
</dbReference>
<evidence type="ECO:0000256" key="6">
    <source>
        <dbReference type="ARBA" id="ARBA00022707"/>
    </source>
</evidence>